<sequence>MMQPLPSRRIVQGFTLIEVMVALAITALVMTLLMSATFYMLQIRSKLGEEVQQGEQVARREAWFRQIIGSIQPLEDEAPDPFEADASGFRALVSRPLRAQALVAPEQIELRIVADDQGATLVYKVDKVETVLANWPRAAARFAYLNRAGKIETSWNTLLQPTERIPRAIQIEITSKDGGRPLDYWFARIDADPWRYKKTLPPFLLPGAGGS</sequence>
<protein>
    <submittedName>
        <fullName evidence="2">Type II secretion system protein</fullName>
    </submittedName>
</protein>
<accession>A0A516SGG1</accession>
<dbReference type="InterPro" id="IPR012902">
    <property type="entry name" value="N_methyl_site"/>
</dbReference>
<dbReference type="Pfam" id="PF07963">
    <property type="entry name" value="N_methyl"/>
    <property type="match status" value="1"/>
</dbReference>
<evidence type="ECO:0000256" key="1">
    <source>
        <dbReference type="SAM" id="Phobius"/>
    </source>
</evidence>
<dbReference type="RefSeq" id="WP_144278638.1">
    <property type="nucleotide sequence ID" value="NZ_CP041730.1"/>
</dbReference>
<name>A0A516SGG1_9NEIS</name>
<dbReference type="Proteomes" id="UP000317550">
    <property type="component" value="Chromosome"/>
</dbReference>
<feature type="transmembrane region" description="Helical" evidence="1">
    <location>
        <begin position="20"/>
        <end position="41"/>
    </location>
</feature>
<reference evidence="3" key="1">
    <citation type="submission" date="2019-07" db="EMBL/GenBank/DDBJ databases">
        <title>Chitinimonas sp. nov., isolated from Ny-Alesund, arctica soil.</title>
        <authorList>
            <person name="Xu Q."/>
            <person name="Peng F."/>
        </authorList>
    </citation>
    <scope>NUCLEOTIDE SEQUENCE [LARGE SCALE GENOMIC DNA]</scope>
    <source>
        <strain evidence="3">R3-44</strain>
    </source>
</reference>
<proteinExistence type="predicted"/>
<dbReference type="NCBIfam" id="TIGR02532">
    <property type="entry name" value="IV_pilin_GFxxxE"/>
    <property type="match status" value="1"/>
</dbReference>
<keyword evidence="1" id="KW-0812">Transmembrane</keyword>
<keyword evidence="3" id="KW-1185">Reference proteome</keyword>
<evidence type="ECO:0000313" key="2">
    <source>
        <dbReference type="EMBL" id="QDQ27245.1"/>
    </source>
</evidence>
<dbReference type="OrthoDB" id="9794345at2"/>
<dbReference type="AlphaFoldDB" id="A0A516SGG1"/>
<dbReference type="KEGG" id="cari:FNU76_13220"/>
<dbReference type="EMBL" id="CP041730">
    <property type="protein sequence ID" value="QDQ27245.1"/>
    <property type="molecule type" value="Genomic_DNA"/>
</dbReference>
<keyword evidence="1" id="KW-0472">Membrane</keyword>
<evidence type="ECO:0000313" key="3">
    <source>
        <dbReference type="Proteomes" id="UP000317550"/>
    </source>
</evidence>
<dbReference type="PROSITE" id="PS00409">
    <property type="entry name" value="PROKAR_NTER_METHYL"/>
    <property type="match status" value="1"/>
</dbReference>
<keyword evidence="1" id="KW-1133">Transmembrane helix</keyword>
<organism evidence="2 3">
    <name type="scientific">Chitinimonas arctica</name>
    <dbReference type="NCBI Taxonomy" id="2594795"/>
    <lineage>
        <taxon>Bacteria</taxon>
        <taxon>Pseudomonadati</taxon>
        <taxon>Pseudomonadota</taxon>
        <taxon>Betaproteobacteria</taxon>
        <taxon>Neisseriales</taxon>
        <taxon>Chitinibacteraceae</taxon>
        <taxon>Chitinimonas</taxon>
    </lineage>
</organism>
<gene>
    <name evidence="2" type="ORF">FNU76_13220</name>
</gene>